<gene>
    <name evidence="2" type="ORF">GA0061098_102388</name>
</gene>
<dbReference type="Proteomes" id="UP000199184">
    <property type="component" value="Unassembled WGS sequence"/>
</dbReference>
<dbReference type="AlphaFoldDB" id="A0A1C3XPC2"/>
<dbReference type="EMBL" id="FMAI01000023">
    <property type="protein sequence ID" value="SCB54132.1"/>
    <property type="molecule type" value="Genomic_DNA"/>
</dbReference>
<accession>A0A1C3XPC2</accession>
<feature type="region of interest" description="Disordered" evidence="1">
    <location>
        <begin position="62"/>
        <end position="82"/>
    </location>
</feature>
<protein>
    <submittedName>
        <fullName evidence="2">Uncharacterized protein</fullName>
    </submittedName>
</protein>
<name>A0A1C3XPC2_9BRAD</name>
<sequence>MSRFNYEMAHITAVFQLTETPRRSLALRKDFPGPEGFFDTQGAGAVERRGPRSWPWRMAPSAQCQEGSGRGLPSSGQRRAPTGSRISLIPLAWKWRHGSMARNNYFRYRAGSHTGACTSYSSAGVGGLMEVRSLKNGLTVSRIPQQFGNRQLDLDGFHKRVLVIVSRHQPWHPSNAQFFKNRRDVHKLAFGGRPGPADFLGQIPISLSLV</sequence>
<reference evidence="3" key="1">
    <citation type="submission" date="2016-08" db="EMBL/GenBank/DDBJ databases">
        <authorList>
            <person name="Varghese N."/>
            <person name="Submissions Spin"/>
        </authorList>
    </citation>
    <scope>NUCLEOTIDE SEQUENCE [LARGE SCALE GENOMIC DNA]</scope>
    <source>
        <strain evidence="3">ERR11</strain>
    </source>
</reference>
<evidence type="ECO:0000313" key="3">
    <source>
        <dbReference type="Proteomes" id="UP000199184"/>
    </source>
</evidence>
<evidence type="ECO:0000313" key="2">
    <source>
        <dbReference type="EMBL" id="SCB54132.1"/>
    </source>
</evidence>
<keyword evidence="3" id="KW-1185">Reference proteome</keyword>
<organism evidence="2 3">
    <name type="scientific">Bradyrhizobium shewense</name>
    <dbReference type="NCBI Taxonomy" id="1761772"/>
    <lineage>
        <taxon>Bacteria</taxon>
        <taxon>Pseudomonadati</taxon>
        <taxon>Pseudomonadota</taxon>
        <taxon>Alphaproteobacteria</taxon>
        <taxon>Hyphomicrobiales</taxon>
        <taxon>Nitrobacteraceae</taxon>
        <taxon>Bradyrhizobium</taxon>
    </lineage>
</organism>
<proteinExistence type="predicted"/>
<evidence type="ECO:0000256" key="1">
    <source>
        <dbReference type="SAM" id="MobiDB-lite"/>
    </source>
</evidence>